<dbReference type="AlphaFoldDB" id="A0AAD7QX57"/>
<evidence type="ECO:0000256" key="1">
    <source>
        <dbReference type="SAM" id="MobiDB-lite"/>
    </source>
</evidence>
<sequence length="174" mass="20454">MTEIELPRIQEEEEYDEPDIRDYCEEYYRRSSNPVVAKRRGTPPPPWGYRPPKPPTEFESFIRAREQVFASLKKRMEEEREKQYIEYIKQLPDIDTPPLHHRPIAKERRRGGGTIYVWLTIICLIAVPFLATMLGCVALAVPLVFAEGMWKAGNRRFGLLKSRMMDVTVSVLWR</sequence>
<dbReference type="RefSeq" id="XP_056046549.1">
    <property type="nucleotide sequence ID" value="XM_056185876.1"/>
</dbReference>
<evidence type="ECO:0008006" key="5">
    <source>
        <dbReference type="Google" id="ProtNLM"/>
    </source>
</evidence>
<keyword evidence="2" id="KW-0812">Transmembrane</keyword>
<comment type="caution">
    <text evidence="3">The sequence shown here is derived from an EMBL/GenBank/DDBJ whole genome shotgun (WGS) entry which is preliminary data.</text>
</comment>
<evidence type="ECO:0000256" key="2">
    <source>
        <dbReference type="SAM" id="Phobius"/>
    </source>
</evidence>
<evidence type="ECO:0000313" key="3">
    <source>
        <dbReference type="EMBL" id="KAJ8103099.1"/>
    </source>
</evidence>
<dbReference type="GeneID" id="80881042"/>
<accession>A0AAD7QX57</accession>
<name>A0AAD7QX57_9ASCO</name>
<feature type="region of interest" description="Disordered" evidence="1">
    <location>
        <begin position="34"/>
        <end position="53"/>
    </location>
</feature>
<keyword evidence="2" id="KW-0472">Membrane</keyword>
<dbReference type="Proteomes" id="UP001217417">
    <property type="component" value="Unassembled WGS sequence"/>
</dbReference>
<feature type="compositionally biased region" description="Pro residues" evidence="1">
    <location>
        <begin position="42"/>
        <end position="53"/>
    </location>
</feature>
<protein>
    <recommendedName>
        <fullName evidence="5">Transmembrane protein</fullName>
    </recommendedName>
</protein>
<reference evidence="3" key="1">
    <citation type="submission" date="2023-03" db="EMBL/GenBank/DDBJ databases">
        <title>Near-Complete genome sequence of Lipomyces tetrasporous NRRL Y-64009, an oleaginous yeast capable of growing on lignocellulosic hydrolysates.</title>
        <authorList>
            <consortium name="Lawrence Berkeley National Laboratory"/>
            <person name="Jagtap S.S."/>
            <person name="Liu J.-J."/>
            <person name="Walukiewicz H.E."/>
            <person name="Pangilinan J."/>
            <person name="Lipzen A."/>
            <person name="Ahrendt S."/>
            <person name="Koriabine M."/>
            <person name="Cobaugh K."/>
            <person name="Salamov A."/>
            <person name="Yoshinaga Y."/>
            <person name="Ng V."/>
            <person name="Daum C."/>
            <person name="Grigoriev I.V."/>
            <person name="Slininger P.J."/>
            <person name="Dien B.S."/>
            <person name="Jin Y.-S."/>
            <person name="Rao C.V."/>
        </authorList>
    </citation>
    <scope>NUCLEOTIDE SEQUENCE</scope>
    <source>
        <strain evidence="3">NRRL Y-64009</strain>
    </source>
</reference>
<dbReference type="EMBL" id="JARPMG010000002">
    <property type="protein sequence ID" value="KAJ8103099.1"/>
    <property type="molecule type" value="Genomic_DNA"/>
</dbReference>
<evidence type="ECO:0000313" key="4">
    <source>
        <dbReference type="Proteomes" id="UP001217417"/>
    </source>
</evidence>
<keyword evidence="4" id="KW-1185">Reference proteome</keyword>
<gene>
    <name evidence="3" type="ORF">POJ06DRAFT_236038</name>
</gene>
<organism evidence="3 4">
    <name type="scientific">Lipomyces tetrasporus</name>
    <dbReference type="NCBI Taxonomy" id="54092"/>
    <lineage>
        <taxon>Eukaryota</taxon>
        <taxon>Fungi</taxon>
        <taxon>Dikarya</taxon>
        <taxon>Ascomycota</taxon>
        <taxon>Saccharomycotina</taxon>
        <taxon>Lipomycetes</taxon>
        <taxon>Lipomycetales</taxon>
        <taxon>Lipomycetaceae</taxon>
        <taxon>Lipomyces</taxon>
    </lineage>
</organism>
<feature type="transmembrane region" description="Helical" evidence="2">
    <location>
        <begin position="115"/>
        <end position="145"/>
    </location>
</feature>
<proteinExistence type="predicted"/>
<keyword evidence="2" id="KW-1133">Transmembrane helix</keyword>